<sequence>MLAACAGPKYTVDDGRKVDEVLLGNIRSYGSGERAMRAAIGRAATLKDPDCSTQWELPFSVESSYNMATDDRVAWVRALGVDERLTVVGAAYNSALKIGDKIQELDGYSRENAEKMMLRLAELRDDGDPFKVKLFGGKTVTVTPLKVCRGYARLAPPATPLAQDYHWLLAVHPLEVARADLTDDEALWAVLWSEGVSEEGGARMKTYAYGTKVANTLYQLFTIASGIQGAAVAANAAVQAAQTAASSVATEVIKRQLLDQATAAATNRIRDEATGVVRKLTQAQVANAMQQAAANRGSLSGVAWVASTIFEKADAWAYARMEQLKADPLASFTLHQKLIERGLTTNSMALDPDRLNALNTLAESRGRREDVVAILQGLRPEDLQVAMADMPVASAPGAFSYESEDDPAQRLQPFARGLVDGMLNMPVQSH</sequence>
<protein>
    <submittedName>
        <fullName evidence="1">Uncharacterized protein</fullName>
    </submittedName>
</protein>
<comment type="caution">
    <text evidence="1">The sequence shown here is derived from an EMBL/GenBank/DDBJ whole genome shotgun (WGS) entry which is preliminary data.</text>
</comment>
<name>A0A3E1RFN0_9BURK</name>
<reference evidence="1 2" key="1">
    <citation type="submission" date="2018-05" db="EMBL/GenBank/DDBJ databases">
        <title>Rhodoferax soyangensis sp.nov., isolated from an oligotrophic freshwater lake.</title>
        <authorList>
            <person name="Park M."/>
        </authorList>
    </citation>
    <scope>NUCLEOTIDE SEQUENCE [LARGE SCALE GENOMIC DNA]</scope>
    <source>
        <strain evidence="1 2">IMCC26218</strain>
    </source>
</reference>
<organism evidence="1 2">
    <name type="scientific">Rhodoferax lacus</name>
    <dbReference type="NCBI Taxonomy" id="2184758"/>
    <lineage>
        <taxon>Bacteria</taxon>
        <taxon>Pseudomonadati</taxon>
        <taxon>Pseudomonadota</taxon>
        <taxon>Betaproteobacteria</taxon>
        <taxon>Burkholderiales</taxon>
        <taxon>Comamonadaceae</taxon>
        <taxon>Rhodoferax</taxon>
    </lineage>
</organism>
<dbReference type="EMBL" id="QFZK01000004">
    <property type="protein sequence ID" value="RFO97400.1"/>
    <property type="molecule type" value="Genomic_DNA"/>
</dbReference>
<dbReference type="AlphaFoldDB" id="A0A3E1RFN0"/>
<keyword evidence="2" id="KW-1185">Reference proteome</keyword>
<evidence type="ECO:0000313" key="1">
    <source>
        <dbReference type="EMBL" id="RFO97400.1"/>
    </source>
</evidence>
<dbReference type="Proteomes" id="UP000260665">
    <property type="component" value="Unassembled WGS sequence"/>
</dbReference>
<accession>A0A3E1RFN0</accession>
<gene>
    <name evidence="1" type="ORF">DIC66_09790</name>
</gene>
<evidence type="ECO:0000313" key="2">
    <source>
        <dbReference type="Proteomes" id="UP000260665"/>
    </source>
</evidence>
<proteinExistence type="predicted"/>